<protein>
    <submittedName>
        <fullName evidence="5">Retinol dehydrogenase 13-like</fullName>
    </submittedName>
</protein>
<evidence type="ECO:0000313" key="4">
    <source>
        <dbReference type="Proteomes" id="UP000085678"/>
    </source>
</evidence>
<keyword evidence="4" id="KW-1185">Reference proteome</keyword>
<keyword evidence="2" id="KW-0472">Membrane</keyword>
<dbReference type="Proteomes" id="UP000085678">
    <property type="component" value="Unplaced"/>
</dbReference>
<evidence type="ECO:0000256" key="2">
    <source>
        <dbReference type="SAM" id="Phobius"/>
    </source>
</evidence>
<organism evidence="4 5">
    <name type="scientific">Lingula anatina</name>
    <name type="common">Brachiopod</name>
    <name type="synonym">Lingula unguis</name>
    <dbReference type="NCBI Taxonomy" id="7574"/>
    <lineage>
        <taxon>Eukaryota</taxon>
        <taxon>Metazoa</taxon>
        <taxon>Spiralia</taxon>
        <taxon>Lophotrochozoa</taxon>
        <taxon>Brachiopoda</taxon>
        <taxon>Linguliformea</taxon>
        <taxon>Lingulata</taxon>
        <taxon>Lingulida</taxon>
        <taxon>Linguloidea</taxon>
        <taxon>Lingulidae</taxon>
        <taxon>Lingula</taxon>
    </lineage>
</organism>
<dbReference type="KEGG" id="lak:106161528"/>
<dbReference type="STRING" id="7574.A0A1S3I6T7"/>
<evidence type="ECO:0000256" key="1">
    <source>
        <dbReference type="ARBA" id="ARBA00023002"/>
    </source>
</evidence>
<feature type="chain" id="PRO_5010328065" evidence="3">
    <location>
        <begin position="20"/>
        <end position="335"/>
    </location>
</feature>
<evidence type="ECO:0000313" key="5">
    <source>
        <dbReference type="RefSeq" id="XP_013393972.1"/>
    </source>
</evidence>
<sequence length="335" mass="37384">MLFSCKVCLSAVMVQFSRGVTWMSYVGTTVGGFVLLKYIYGGARYEEDTQIPGKTVIITGASSGIGKATALELTKRGARVILACRDLKAAEEVKTKIIEETNSSLVFVKKLDLASLTSIRNFAADINKTQKRVDVLINNAGVMYCPQSVTREGFEMHLGVNHFGPFLLTNLLLDKMKQSKPSRIICVNDSVYKDGQIDFKDLNCKKFYDERHAYRQSKLANMLFVNELDRRLKDTGVTVNAVNPGICNTKIHRHSKTYHSIFLGNILGFLLTIFASNPQQGSQTVVYAAVAPELEEVSGKYFSNCKEEKINPVGKDTKAAERLWLISEKWTRLVS</sequence>
<keyword evidence="2" id="KW-0812">Transmembrane</keyword>
<dbReference type="Gene3D" id="3.40.50.720">
    <property type="entry name" value="NAD(P)-binding Rossmann-like Domain"/>
    <property type="match status" value="1"/>
</dbReference>
<dbReference type="FunCoup" id="A0A1S3I6T7">
    <property type="interactions" value="321"/>
</dbReference>
<dbReference type="PANTHER" id="PTHR43157:SF31">
    <property type="entry name" value="PHOSPHATIDYLINOSITOL-GLYCAN BIOSYNTHESIS CLASS F PROTEIN"/>
    <property type="match status" value="1"/>
</dbReference>
<dbReference type="OrthoDB" id="191139at2759"/>
<feature type="transmembrane region" description="Helical" evidence="2">
    <location>
        <begin position="22"/>
        <end position="40"/>
    </location>
</feature>
<name>A0A1S3I6T7_LINAN</name>
<feature type="signal peptide" evidence="3">
    <location>
        <begin position="1"/>
        <end position="19"/>
    </location>
</feature>
<dbReference type="Pfam" id="PF00106">
    <property type="entry name" value="adh_short"/>
    <property type="match status" value="1"/>
</dbReference>
<dbReference type="GO" id="GO:0016491">
    <property type="term" value="F:oxidoreductase activity"/>
    <property type="evidence" value="ECO:0007669"/>
    <property type="project" value="UniProtKB-KW"/>
</dbReference>
<keyword evidence="2" id="KW-1133">Transmembrane helix</keyword>
<proteinExistence type="predicted"/>
<dbReference type="InterPro" id="IPR036291">
    <property type="entry name" value="NAD(P)-bd_dom_sf"/>
</dbReference>
<dbReference type="SUPFAM" id="SSF51735">
    <property type="entry name" value="NAD(P)-binding Rossmann-fold domains"/>
    <property type="match status" value="1"/>
</dbReference>
<feature type="transmembrane region" description="Helical" evidence="2">
    <location>
        <begin position="258"/>
        <end position="276"/>
    </location>
</feature>
<evidence type="ECO:0000256" key="3">
    <source>
        <dbReference type="SAM" id="SignalP"/>
    </source>
</evidence>
<keyword evidence="1" id="KW-0560">Oxidoreductase</keyword>
<keyword evidence="3" id="KW-0732">Signal</keyword>
<dbReference type="PANTHER" id="PTHR43157">
    <property type="entry name" value="PHOSPHATIDYLINOSITOL-GLYCAN BIOSYNTHESIS CLASS F PROTEIN-RELATED"/>
    <property type="match status" value="1"/>
</dbReference>
<dbReference type="InParanoid" id="A0A1S3I6T7"/>
<dbReference type="RefSeq" id="XP_013393972.1">
    <property type="nucleotide sequence ID" value="XM_013538518.1"/>
</dbReference>
<dbReference type="InterPro" id="IPR002347">
    <property type="entry name" value="SDR_fam"/>
</dbReference>
<gene>
    <name evidence="5" type="primary">LOC106161528</name>
</gene>
<dbReference type="GeneID" id="106161528"/>
<reference evidence="5" key="1">
    <citation type="submission" date="2025-08" db="UniProtKB">
        <authorList>
            <consortium name="RefSeq"/>
        </authorList>
    </citation>
    <scope>IDENTIFICATION</scope>
    <source>
        <tissue evidence="5">Gonads</tissue>
    </source>
</reference>
<dbReference type="PRINTS" id="PR00081">
    <property type="entry name" value="GDHRDH"/>
</dbReference>
<dbReference type="AlphaFoldDB" id="A0A1S3I6T7"/>
<accession>A0A1S3I6T7</accession>